<comment type="caution">
    <text evidence="1">The sequence shown here is derived from an EMBL/GenBank/DDBJ whole genome shotgun (WGS) entry which is preliminary data.</text>
</comment>
<dbReference type="GO" id="GO:0003690">
    <property type="term" value="F:double-stranded DNA binding"/>
    <property type="evidence" value="ECO:0007669"/>
    <property type="project" value="InterPro"/>
</dbReference>
<protein>
    <recommendedName>
        <fullName evidence="3">Host-nuclease inhibitor protein Gam</fullName>
    </recommendedName>
</protein>
<dbReference type="SUPFAM" id="SSF161266">
    <property type="entry name" value="Gam-like"/>
    <property type="match status" value="1"/>
</dbReference>
<dbReference type="InterPro" id="IPR009951">
    <property type="entry name" value="Host-nuc_inhib_Gam"/>
</dbReference>
<evidence type="ECO:0000313" key="2">
    <source>
        <dbReference type="Proteomes" id="UP000229894"/>
    </source>
</evidence>
<evidence type="ECO:0000313" key="1">
    <source>
        <dbReference type="EMBL" id="PIV10192.1"/>
    </source>
</evidence>
<dbReference type="GO" id="GO:0042262">
    <property type="term" value="P:DNA protection"/>
    <property type="evidence" value="ECO:0007669"/>
    <property type="project" value="InterPro"/>
</dbReference>
<dbReference type="Pfam" id="PF07352">
    <property type="entry name" value="Phage_Mu_Gam"/>
    <property type="match status" value="1"/>
</dbReference>
<organism evidence="1 2">
    <name type="scientific">Candidatus Portnoybacteria bacterium CG03_land_8_20_14_0_80_41_10</name>
    <dbReference type="NCBI Taxonomy" id="1974808"/>
    <lineage>
        <taxon>Bacteria</taxon>
        <taxon>Candidatus Portnoyibacteriota</taxon>
    </lineage>
</organism>
<accession>A0A2M7BUD9</accession>
<evidence type="ECO:0008006" key="3">
    <source>
        <dbReference type="Google" id="ProtNLM"/>
    </source>
</evidence>
<sequence length="190" mass="21278">MTVKTKIQEAMETPQSKKEVEAGIRRIGDLLSEISQMENNLSKTVQRMTAAASKMASHREQEIVKIQLTIEAFMASHRQELTQGGKTKSIKLPAGRTGWRLSSSSVEIMGEEEEMAKQLEKMGLNGLVRIKRTVDKEAVKKNPGLVQEVKGLIVRKGKEIFWIEPARIGLKTEIAEDGRLVRRKPGAKKD</sequence>
<dbReference type="EMBL" id="PEUX01000038">
    <property type="protein sequence ID" value="PIV10192.1"/>
    <property type="molecule type" value="Genomic_DNA"/>
</dbReference>
<dbReference type="AlphaFoldDB" id="A0A2M7BUD9"/>
<gene>
    <name evidence="1" type="ORF">COS49_01895</name>
</gene>
<reference evidence="2" key="1">
    <citation type="submission" date="2017-09" db="EMBL/GenBank/DDBJ databases">
        <title>Depth-based differentiation of microbial function through sediment-hosted aquifers and enrichment of novel symbionts in the deep terrestrial subsurface.</title>
        <authorList>
            <person name="Probst A.J."/>
            <person name="Ladd B."/>
            <person name="Jarett J.K."/>
            <person name="Geller-Mcgrath D.E."/>
            <person name="Sieber C.M.K."/>
            <person name="Emerson J.B."/>
            <person name="Anantharaman K."/>
            <person name="Thomas B.C."/>
            <person name="Malmstrom R."/>
            <person name="Stieglmeier M."/>
            <person name="Klingl A."/>
            <person name="Woyke T."/>
            <person name="Ryan C.M."/>
            <person name="Banfield J.F."/>
        </authorList>
    </citation>
    <scope>NUCLEOTIDE SEQUENCE [LARGE SCALE GENOMIC DNA]</scope>
</reference>
<dbReference type="Proteomes" id="UP000229894">
    <property type="component" value="Unassembled WGS sequence"/>
</dbReference>
<dbReference type="Gene3D" id="1.20.5.170">
    <property type="match status" value="1"/>
</dbReference>
<name>A0A2M7BUD9_9BACT</name>
<proteinExistence type="predicted"/>